<gene>
    <name evidence="2" type="ORF">EAH81_22230</name>
</gene>
<feature type="transmembrane region" description="Helical" evidence="1">
    <location>
        <begin position="69"/>
        <end position="88"/>
    </location>
</feature>
<dbReference type="Proteomes" id="UP000319700">
    <property type="component" value="Unassembled WGS sequence"/>
</dbReference>
<evidence type="ECO:0000313" key="2">
    <source>
        <dbReference type="EMBL" id="TPG34797.1"/>
    </source>
</evidence>
<accession>A0A502EBL5</accession>
<dbReference type="EMBL" id="RCZH01000018">
    <property type="protein sequence ID" value="TPG34797.1"/>
    <property type="molecule type" value="Genomic_DNA"/>
</dbReference>
<organism evidence="2 3">
    <name type="scientific">Flavobacterium pectinovorum</name>
    <dbReference type="NCBI Taxonomy" id="29533"/>
    <lineage>
        <taxon>Bacteria</taxon>
        <taxon>Pseudomonadati</taxon>
        <taxon>Bacteroidota</taxon>
        <taxon>Flavobacteriia</taxon>
        <taxon>Flavobacteriales</taxon>
        <taxon>Flavobacteriaceae</taxon>
        <taxon>Flavobacterium</taxon>
    </lineage>
</organism>
<evidence type="ECO:0008006" key="4">
    <source>
        <dbReference type="Google" id="ProtNLM"/>
    </source>
</evidence>
<dbReference type="OrthoDB" id="106838at2"/>
<protein>
    <recommendedName>
        <fullName evidence="4">AI-2E family transporter</fullName>
    </recommendedName>
</protein>
<keyword evidence="1" id="KW-0812">Transmembrane</keyword>
<keyword evidence="1" id="KW-1133">Transmembrane helix</keyword>
<evidence type="ECO:0000256" key="1">
    <source>
        <dbReference type="SAM" id="Phobius"/>
    </source>
</evidence>
<dbReference type="RefSeq" id="WP_140511132.1">
    <property type="nucleotide sequence ID" value="NZ_RCZH01000018.1"/>
</dbReference>
<dbReference type="AlphaFoldDB" id="A0A502EBL5"/>
<reference evidence="2 3" key="1">
    <citation type="journal article" date="2019" name="Environ. Microbiol.">
        <title>Species interactions and distinct microbial communities in high Arctic permafrost affected cryosols are associated with the CH4 and CO2 gas fluxes.</title>
        <authorList>
            <person name="Altshuler I."/>
            <person name="Hamel J."/>
            <person name="Turney S."/>
            <person name="Magnuson E."/>
            <person name="Levesque R."/>
            <person name="Greer C."/>
            <person name="Whyte L.G."/>
        </authorList>
    </citation>
    <scope>NUCLEOTIDE SEQUENCE [LARGE SCALE GENOMIC DNA]</scope>
    <source>
        <strain evidence="2 3">42</strain>
    </source>
</reference>
<sequence length="101" mass="11730">MKNSNLNNRKELFETILQFFFIFLIVGFCFKLLLPFLMPTLWAVILAIAFYPFFNFLQRILKGRKTLAAVLITIAIIGLMLLPVIYFLNAATSNFLGWLYT</sequence>
<evidence type="ECO:0000313" key="3">
    <source>
        <dbReference type="Proteomes" id="UP000319700"/>
    </source>
</evidence>
<feature type="transmembrane region" description="Helical" evidence="1">
    <location>
        <begin position="40"/>
        <end position="57"/>
    </location>
</feature>
<name>A0A502EBL5_9FLAO</name>
<feature type="transmembrane region" description="Helical" evidence="1">
    <location>
        <begin position="12"/>
        <end position="34"/>
    </location>
</feature>
<keyword evidence="1" id="KW-0472">Membrane</keyword>
<comment type="caution">
    <text evidence="2">The sequence shown here is derived from an EMBL/GenBank/DDBJ whole genome shotgun (WGS) entry which is preliminary data.</text>
</comment>
<keyword evidence="3" id="KW-1185">Reference proteome</keyword>
<proteinExistence type="predicted"/>